<dbReference type="EMBL" id="JAJFZP010000003">
    <property type="protein sequence ID" value="MCC3268078.1"/>
    <property type="molecule type" value="Genomic_DNA"/>
</dbReference>
<evidence type="ECO:0000259" key="4">
    <source>
        <dbReference type="Pfam" id="PF10370"/>
    </source>
</evidence>
<proteinExistence type="inferred from homology"/>
<dbReference type="GO" id="GO:0016853">
    <property type="term" value="F:isomerase activity"/>
    <property type="evidence" value="ECO:0007669"/>
    <property type="project" value="UniProtKB-ARBA"/>
</dbReference>
<feature type="domain" description="Fumarylacetoacetase-like C-terminal" evidence="3">
    <location>
        <begin position="67"/>
        <end position="269"/>
    </location>
</feature>
<evidence type="ECO:0000259" key="3">
    <source>
        <dbReference type="Pfam" id="PF01557"/>
    </source>
</evidence>
<dbReference type="Pfam" id="PF10370">
    <property type="entry name" value="Rv2993c-like_N"/>
    <property type="match status" value="1"/>
</dbReference>
<dbReference type="GO" id="GO:0019752">
    <property type="term" value="P:carboxylic acid metabolic process"/>
    <property type="evidence" value="ECO:0007669"/>
    <property type="project" value="UniProtKB-ARBA"/>
</dbReference>
<evidence type="ECO:0000313" key="5">
    <source>
        <dbReference type="EMBL" id="MCC3268078.1"/>
    </source>
</evidence>
<dbReference type="Pfam" id="PF01557">
    <property type="entry name" value="FAA_hydrolase"/>
    <property type="match status" value="1"/>
</dbReference>
<evidence type="ECO:0000313" key="6">
    <source>
        <dbReference type="Proteomes" id="UP001139264"/>
    </source>
</evidence>
<protein>
    <submittedName>
        <fullName evidence="5">Fumarylacetoacetate hydrolase family protein</fullName>
    </submittedName>
</protein>
<dbReference type="AlphaFoldDB" id="A0A9X1S4S7"/>
<gene>
    <name evidence="5" type="ORF">LJ751_01715</name>
</gene>
<evidence type="ECO:0000256" key="1">
    <source>
        <dbReference type="ARBA" id="ARBA00010211"/>
    </source>
</evidence>
<dbReference type="InterPro" id="IPR018833">
    <property type="entry name" value="Rv2993c-like_N"/>
</dbReference>
<dbReference type="Gene3D" id="3.90.850.10">
    <property type="entry name" value="Fumarylacetoacetase-like, C-terminal domain"/>
    <property type="match status" value="1"/>
</dbReference>
<name>A0A9X1S4S7_9MICC</name>
<comment type="similarity">
    <text evidence="1">Belongs to the FAH family.</text>
</comment>
<dbReference type="GO" id="GO:0046872">
    <property type="term" value="F:metal ion binding"/>
    <property type="evidence" value="ECO:0007669"/>
    <property type="project" value="UniProtKB-KW"/>
</dbReference>
<accession>A0A9X1S4S7</accession>
<keyword evidence="2" id="KW-0479">Metal-binding</keyword>
<dbReference type="InterPro" id="IPR011234">
    <property type="entry name" value="Fumarylacetoacetase-like_C"/>
</dbReference>
<dbReference type="InterPro" id="IPR036663">
    <property type="entry name" value="Fumarylacetoacetase_C_sf"/>
</dbReference>
<organism evidence="5 6">
    <name type="scientific">Arthrobacter gengyunqii</name>
    <dbReference type="NCBI Taxonomy" id="2886940"/>
    <lineage>
        <taxon>Bacteria</taxon>
        <taxon>Bacillati</taxon>
        <taxon>Actinomycetota</taxon>
        <taxon>Actinomycetes</taxon>
        <taxon>Micrococcales</taxon>
        <taxon>Micrococcaceae</taxon>
        <taxon>Arthrobacter</taxon>
    </lineage>
</organism>
<keyword evidence="5" id="KW-0378">Hydrolase</keyword>
<dbReference type="Proteomes" id="UP001139264">
    <property type="component" value="Unassembled WGS sequence"/>
</dbReference>
<feature type="domain" description="Rv2993c-like N-terminal" evidence="4">
    <location>
        <begin position="1"/>
        <end position="59"/>
    </location>
</feature>
<dbReference type="PANTHER" id="PTHR42796:SF4">
    <property type="entry name" value="FUMARYLACETOACETATE HYDROLASE DOMAIN-CONTAINING PROTEIN 2A"/>
    <property type="match status" value="1"/>
</dbReference>
<dbReference type="GO" id="GO:0016787">
    <property type="term" value="F:hydrolase activity"/>
    <property type="evidence" value="ECO:0007669"/>
    <property type="project" value="UniProtKB-KW"/>
</dbReference>
<comment type="caution">
    <text evidence="5">The sequence shown here is derived from an EMBL/GenBank/DDBJ whole genome shotgun (WGS) entry which is preliminary data.</text>
</comment>
<dbReference type="PANTHER" id="PTHR42796">
    <property type="entry name" value="FUMARYLACETOACETATE HYDROLASE DOMAIN-CONTAINING PROTEIN 2A-RELATED"/>
    <property type="match status" value="1"/>
</dbReference>
<evidence type="ECO:0000256" key="2">
    <source>
        <dbReference type="ARBA" id="ARBA00022723"/>
    </source>
</evidence>
<dbReference type="RefSeq" id="WP_227906547.1">
    <property type="nucleotide sequence ID" value="NZ_CP095461.1"/>
</dbReference>
<sequence>MKFISYRDGGTARIGVLNNDTVTPFADALLTVRSGADALRRAEIDDTKRVPLASVSLLPSSPDPRRIFCVGLNYRDHIAETKRDLPTYPVLFSKFASNLIGASDPIQLPVESQQVDWEGELAVVIGKAGRRISEEDAFDHVLGFTVANDVTMRDFQYKTHQWLQGKAWDNSTPLGPWIVTPDEVALADSGIRTTLNDVVVQESTLSQLVFDVPRLIAELSAFTVLEPGDVVLTGTPGGVGYRRDPQVFLKPGDRIAVEIDGVGRIENSVIAETVGLKEMKHEFHL</sequence>
<dbReference type="InterPro" id="IPR051121">
    <property type="entry name" value="FAH"/>
</dbReference>
<dbReference type="FunFam" id="3.90.850.10:FF:000002">
    <property type="entry name" value="2-hydroxyhepta-2,4-diene-1,7-dioate isomerase"/>
    <property type="match status" value="1"/>
</dbReference>
<dbReference type="SUPFAM" id="SSF56529">
    <property type="entry name" value="FAH"/>
    <property type="match status" value="1"/>
</dbReference>
<reference evidence="5" key="1">
    <citation type="submission" date="2021-10" db="EMBL/GenBank/DDBJ databases">
        <title>Novel species in genus Arthrobacter.</title>
        <authorList>
            <person name="Liu Y."/>
        </authorList>
    </citation>
    <scope>NUCLEOTIDE SEQUENCE</scope>
    <source>
        <strain evidence="5">Zg-Y809</strain>
    </source>
</reference>